<dbReference type="Gene3D" id="1.10.260.40">
    <property type="entry name" value="lambda repressor-like DNA-binding domains"/>
    <property type="match status" value="1"/>
</dbReference>
<dbReference type="Proteomes" id="UP000187495">
    <property type="component" value="Unassembled WGS sequence"/>
</dbReference>
<dbReference type="AlphaFoldDB" id="A0A1N7G4Z4"/>
<evidence type="ECO:0000313" key="3">
    <source>
        <dbReference type="EMBL" id="SIS07635.1"/>
    </source>
</evidence>
<dbReference type="Pfam" id="PF06114">
    <property type="entry name" value="Peptidase_M78"/>
    <property type="match status" value="1"/>
</dbReference>
<protein>
    <submittedName>
        <fullName evidence="3">Zn-dependent peptidase ImmA, M78 family</fullName>
    </submittedName>
</protein>
<dbReference type="PROSITE" id="PS50943">
    <property type="entry name" value="HTH_CROC1"/>
    <property type="match status" value="1"/>
</dbReference>
<dbReference type="InterPro" id="IPR001387">
    <property type="entry name" value="Cro/C1-type_HTH"/>
</dbReference>
<feature type="domain" description="HTH cro/C1-type" evidence="2">
    <location>
        <begin position="12"/>
        <end position="67"/>
    </location>
</feature>
<dbReference type="EMBL" id="FTNU01000023">
    <property type="protein sequence ID" value="SIS07635.1"/>
    <property type="molecule type" value="Genomic_DNA"/>
</dbReference>
<name>A0A1N7G4Z4_9GAMM</name>
<dbReference type="Gene3D" id="1.10.10.2910">
    <property type="match status" value="1"/>
</dbReference>
<reference evidence="4" key="1">
    <citation type="submission" date="2017-01" db="EMBL/GenBank/DDBJ databases">
        <authorList>
            <person name="Varghese N."/>
            <person name="Submissions S."/>
        </authorList>
    </citation>
    <scope>NUCLEOTIDE SEQUENCE [LARGE SCALE GENOMIC DNA]</scope>
    <source>
        <strain evidence="4">DSM 21768</strain>
    </source>
</reference>
<dbReference type="Pfam" id="PF01381">
    <property type="entry name" value="HTH_3"/>
    <property type="match status" value="1"/>
</dbReference>
<dbReference type="InterPro" id="IPR052345">
    <property type="entry name" value="Rad_response_metalloprotease"/>
</dbReference>
<dbReference type="SUPFAM" id="SSF47413">
    <property type="entry name" value="lambda repressor-like DNA-binding domains"/>
    <property type="match status" value="1"/>
</dbReference>
<dbReference type="InterPro" id="IPR010359">
    <property type="entry name" value="IrrE_HExxH"/>
</dbReference>
<accession>A0A1N7G4Z4</accession>
<dbReference type="InterPro" id="IPR010982">
    <property type="entry name" value="Lambda_DNA-bd_dom_sf"/>
</dbReference>
<organism evidence="3 4">
    <name type="scientific">Moraxella cuniculi DSM 21768</name>
    <dbReference type="NCBI Taxonomy" id="1122245"/>
    <lineage>
        <taxon>Bacteria</taxon>
        <taxon>Pseudomonadati</taxon>
        <taxon>Pseudomonadota</taxon>
        <taxon>Gammaproteobacteria</taxon>
        <taxon>Moraxellales</taxon>
        <taxon>Moraxellaceae</taxon>
        <taxon>Moraxella</taxon>
    </lineage>
</organism>
<dbReference type="PANTHER" id="PTHR43236:SF2">
    <property type="entry name" value="BLL0069 PROTEIN"/>
    <property type="match status" value="1"/>
</dbReference>
<evidence type="ECO:0000256" key="1">
    <source>
        <dbReference type="ARBA" id="ARBA00007227"/>
    </source>
</evidence>
<dbReference type="SMART" id="SM00530">
    <property type="entry name" value="HTH_XRE"/>
    <property type="match status" value="1"/>
</dbReference>
<sequence length="374" mass="42834">MANYIQHSPLAVRHYREQIGLSREFLAKKLDIALSTLEKGEQQDRAFSYNQIQKLAKFLFVPDFYLLTDQIQDNDIPETVDHRNINPFDDSEDLEYKSQKALHELIDNRNNLIYAFESLDESIDQFSLKLSGNDATSDAELIRYWLGVDQAKFKTQNNDDYYRSWRTLIEKNNVMVIELPNIRIKSEGMAIYYDTLPIIAILSSGQSPSRRLFTMIHELVHLGLRQSAIDGDILSDNLKLEQYCNQVAGHVLLPKNTADNLYDSTVNLADNINRIRKSVKVSRQAIAIQLKLLGLIDQLSLDAYLSEIDAKADGTNANFGIAQKTRTHNQFGKVYLQQVIAAVWHNAIPITTAMKMLRLKDADDLMYLEQKVFS</sequence>
<dbReference type="PANTHER" id="PTHR43236">
    <property type="entry name" value="ANTITOXIN HIGA1"/>
    <property type="match status" value="1"/>
</dbReference>
<keyword evidence="4" id="KW-1185">Reference proteome</keyword>
<gene>
    <name evidence="3" type="ORF">SAMN02745664_12338</name>
</gene>
<evidence type="ECO:0000313" key="4">
    <source>
        <dbReference type="Proteomes" id="UP000187495"/>
    </source>
</evidence>
<dbReference type="CDD" id="cd00093">
    <property type="entry name" value="HTH_XRE"/>
    <property type="match status" value="1"/>
</dbReference>
<dbReference type="RefSeq" id="WP_076556130.1">
    <property type="nucleotide sequence ID" value="NZ_FTNU01000023.1"/>
</dbReference>
<dbReference type="STRING" id="34061.B0189_09605"/>
<evidence type="ECO:0000259" key="2">
    <source>
        <dbReference type="PROSITE" id="PS50943"/>
    </source>
</evidence>
<proteinExistence type="inferred from homology"/>
<dbReference type="GO" id="GO:0003677">
    <property type="term" value="F:DNA binding"/>
    <property type="evidence" value="ECO:0007669"/>
    <property type="project" value="InterPro"/>
</dbReference>
<comment type="similarity">
    <text evidence="1">Belongs to the short-chain fatty acyl-CoA assimilation regulator (ScfR) family.</text>
</comment>